<keyword evidence="2" id="KW-1185">Reference proteome</keyword>
<sequence length="60" mass="6615">MKTPIGPWQSSAATPRILLSLLAGESQRREGERQSGGENTSAILRLAPIRLRRLFQLIGD</sequence>
<reference evidence="1" key="1">
    <citation type="submission" date="2023-06" db="EMBL/GenBank/DDBJ databases">
        <title>Phylogenetic Diversity of Rhizobium strains.</title>
        <authorList>
            <person name="Moura F.T."/>
            <person name="Helene L.C.F."/>
            <person name="Hungria M."/>
        </authorList>
    </citation>
    <scope>NUCLEOTIDE SEQUENCE</scope>
    <source>
        <strain evidence="1">CCGE524</strain>
    </source>
</reference>
<evidence type="ECO:0000313" key="2">
    <source>
        <dbReference type="Proteomes" id="UP001172630"/>
    </source>
</evidence>
<protein>
    <submittedName>
        <fullName evidence="1">Uncharacterized protein</fullName>
    </submittedName>
</protein>
<gene>
    <name evidence="1" type="ORF">PY650_07625</name>
</gene>
<dbReference type="RefSeq" id="WP_285878475.1">
    <property type="nucleotide sequence ID" value="NZ_JARFYN010000007.1"/>
</dbReference>
<organism evidence="1 2">
    <name type="scientific">Rhizobium calliandrae</name>
    <dbReference type="NCBI Taxonomy" id="1312182"/>
    <lineage>
        <taxon>Bacteria</taxon>
        <taxon>Pseudomonadati</taxon>
        <taxon>Pseudomonadota</taxon>
        <taxon>Alphaproteobacteria</taxon>
        <taxon>Hyphomicrobiales</taxon>
        <taxon>Rhizobiaceae</taxon>
        <taxon>Rhizobium/Agrobacterium group</taxon>
        <taxon>Rhizobium</taxon>
    </lineage>
</organism>
<accession>A0ABT7KDU3</accession>
<name>A0ABT7KDU3_9HYPH</name>
<dbReference type="EMBL" id="JARFYN010000007">
    <property type="protein sequence ID" value="MDL2405533.1"/>
    <property type="molecule type" value="Genomic_DNA"/>
</dbReference>
<evidence type="ECO:0000313" key="1">
    <source>
        <dbReference type="EMBL" id="MDL2405533.1"/>
    </source>
</evidence>
<dbReference type="Proteomes" id="UP001172630">
    <property type="component" value="Unassembled WGS sequence"/>
</dbReference>
<comment type="caution">
    <text evidence="1">The sequence shown here is derived from an EMBL/GenBank/DDBJ whole genome shotgun (WGS) entry which is preliminary data.</text>
</comment>
<proteinExistence type="predicted"/>